<name>C8XA67_NAKMY</name>
<evidence type="ECO:0000256" key="2">
    <source>
        <dbReference type="SAM" id="MobiDB-lite"/>
    </source>
</evidence>
<reference evidence="4" key="1">
    <citation type="submission" date="2009-09" db="EMBL/GenBank/DDBJ databases">
        <title>The complete genome of Nakamurella multipartita DSM 44233.</title>
        <authorList>
            <consortium name="US DOE Joint Genome Institute (JGI-PGF)"/>
            <person name="Lucas S."/>
            <person name="Copeland A."/>
            <person name="Lapidus A."/>
            <person name="Glavina del Rio T."/>
            <person name="Dalin E."/>
            <person name="Tice H."/>
            <person name="Bruce D."/>
            <person name="Goodwin L."/>
            <person name="Pitluck S."/>
            <person name="Kyrpides N."/>
            <person name="Mavromatis K."/>
            <person name="Ivanova N."/>
            <person name="Ovchinnikova G."/>
            <person name="Sims D."/>
            <person name="Meincke L."/>
            <person name="Brettin T."/>
            <person name="Detter J.C."/>
            <person name="Han C."/>
            <person name="Larimer F."/>
            <person name="Land M."/>
            <person name="Hauser L."/>
            <person name="Markowitz V."/>
            <person name="Cheng J.-F."/>
            <person name="Hugenholtz P."/>
            <person name="Woyke T."/>
            <person name="Wu D."/>
            <person name="Klenk H.-P."/>
            <person name="Eisen J.A."/>
        </authorList>
    </citation>
    <scope>NUCLEOTIDE SEQUENCE [LARGE SCALE GENOMIC DNA]</scope>
    <source>
        <strain evidence="4">ATCC 700099 / DSM 44233 / CIP 104796 / JCM 9543 / NBRC 105858 / Y-104</strain>
    </source>
</reference>
<dbReference type="AlphaFoldDB" id="C8XA67"/>
<evidence type="ECO:0000313" key="4">
    <source>
        <dbReference type="Proteomes" id="UP000002218"/>
    </source>
</evidence>
<evidence type="ECO:0000313" key="3">
    <source>
        <dbReference type="EMBL" id="ACV81267.1"/>
    </source>
</evidence>
<dbReference type="HOGENOM" id="CLU_113198_1_0_11"/>
<feature type="region of interest" description="Disordered" evidence="2">
    <location>
        <begin position="101"/>
        <end position="120"/>
    </location>
</feature>
<dbReference type="Pfam" id="PF03780">
    <property type="entry name" value="Asp23"/>
    <property type="match status" value="1"/>
</dbReference>
<feature type="compositionally biased region" description="Acidic residues" evidence="2">
    <location>
        <begin position="104"/>
        <end position="113"/>
    </location>
</feature>
<evidence type="ECO:0000256" key="1">
    <source>
        <dbReference type="ARBA" id="ARBA00005721"/>
    </source>
</evidence>
<dbReference type="KEGG" id="nml:Namu_4994"/>
<dbReference type="EMBL" id="CP001737">
    <property type="protein sequence ID" value="ACV81267.1"/>
    <property type="molecule type" value="Genomic_DNA"/>
</dbReference>
<gene>
    <name evidence="3" type="ordered locus">Namu_4994</name>
</gene>
<dbReference type="PANTHER" id="PTHR34297:SF3">
    <property type="entry name" value="ALKALINE SHOCK PROTEIN 23"/>
    <property type="match status" value="1"/>
</dbReference>
<organism evidence="3 4">
    <name type="scientific">Nakamurella multipartita (strain ATCC 700099 / DSM 44233 / CIP 104796 / JCM 9543 / NBRC 105858 / Y-104)</name>
    <name type="common">Microsphaera multipartita</name>
    <dbReference type="NCBI Taxonomy" id="479431"/>
    <lineage>
        <taxon>Bacteria</taxon>
        <taxon>Bacillati</taxon>
        <taxon>Actinomycetota</taxon>
        <taxon>Actinomycetes</taxon>
        <taxon>Nakamurellales</taxon>
        <taxon>Nakamurellaceae</taxon>
        <taxon>Nakamurella</taxon>
    </lineage>
</organism>
<sequence length="120" mass="12867">MEKIAGLAAREINGVYALGGGAARIIGAVRDRIPGSKASVSQGVSVEVGERQAAVDLYIVVEYGVEIGELTKAIRRNVINSIERMTALEVTEVNIVVGDVHLDTDEDDTEDDKSDQTRVQ</sequence>
<evidence type="ECO:0008006" key="5">
    <source>
        <dbReference type="Google" id="ProtNLM"/>
    </source>
</evidence>
<dbReference type="STRING" id="479431.Namu_4994"/>
<keyword evidence="4" id="KW-1185">Reference proteome</keyword>
<dbReference type="InParanoid" id="C8XA67"/>
<reference evidence="3 4" key="2">
    <citation type="journal article" date="2010" name="Stand. Genomic Sci.">
        <title>Complete genome sequence of Nakamurella multipartita type strain (Y-104).</title>
        <authorList>
            <person name="Tice H."/>
            <person name="Mayilraj S."/>
            <person name="Sims D."/>
            <person name="Lapidus A."/>
            <person name="Nolan M."/>
            <person name="Lucas S."/>
            <person name="Glavina Del Rio T."/>
            <person name="Copeland A."/>
            <person name="Cheng J.F."/>
            <person name="Meincke L."/>
            <person name="Bruce D."/>
            <person name="Goodwin L."/>
            <person name="Pitluck S."/>
            <person name="Ivanova N."/>
            <person name="Mavromatis K."/>
            <person name="Ovchinnikova G."/>
            <person name="Pati A."/>
            <person name="Chen A."/>
            <person name="Palaniappan K."/>
            <person name="Land M."/>
            <person name="Hauser L."/>
            <person name="Chang Y.J."/>
            <person name="Jeffries C.D."/>
            <person name="Detter J.C."/>
            <person name="Brettin T."/>
            <person name="Rohde M."/>
            <person name="Goker M."/>
            <person name="Bristow J."/>
            <person name="Eisen J.A."/>
            <person name="Markowitz V."/>
            <person name="Hugenholtz P."/>
            <person name="Kyrpides N.C."/>
            <person name="Klenk H.P."/>
            <person name="Chen F."/>
        </authorList>
    </citation>
    <scope>NUCLEOTIDE SEQUENCE [LARGE SCALE GENOMIC DNA]</scope>
    <source>
        <strain evidence="4">ATCC 700099 / DSM 44233 / CIP 104796 / JCM 9543 / NBRC 105858 / Y-104</strain>
    </source>
</reference>
<dbReference type="Proteomes" id="UP000002218">
    <property type="component" value="Chromosome"/>
</dbReference>
<comment type="similarity">
    <text evidence="1">Belongs to the asp23 family.</text>
</comment>
<dbReference type="PANTHER" id="PTHR34297">
    <property type="entry name" value="HYPOTHETICAL CYTOSOLIC PROTEIN-RELATED"/>
    <property type="match status" value="1"/>
</dbReference>
<dbReference type="eggNOG" id="COG1302">
    <property type="taxonomic scope" value="Bacteria"/>
</dbReference>
<protein>
    <recommendedName>
        <fullName evidence="5">Asp23 family protein</fullName>
    </recommendedName>
</protein>
<dbReference type="InterPro" id="IPR005531">
    <property type="entry name" value="Asp23"/>
</dbReference>
<proteinExistence type="inferred from homology"/>
<accession>C8XA67</accession>